<name>A0A183DKN8_9BILA</name>
<evidence type="ECO:0000256" key="1">
    <source>
        <dbReference type="ARBA" id="ARBA00004911"/>
    </source>
</evidence>
<dbReference type="GO" id="GO:0004014">
    <property type="term" value="F:adenosylmethionine decarboxylase activity"/>
    <property type="evidence" value="ECO:0007669"/>
    <property type="project" value="UniProtKB-EC"/>
</dbReference>
<dbReference type="GO" id="GO:0006597">
    <property type="term" value="P:spermine biosynthetic process"/>
    <property type="evidence" value="ECO:0007669"/>
    <property type="project" value="TreeGrafter"/>
</dbReference>
<dbReference type="GO" id="GO:0008295">
    <property type="term" value="P:spermidine biosynthetic process"/>
    <property type="evidence" value="ECO:0007669"/>
    <property type="project" value="UniProtKB-KW"/>
</dbReference>
<sequence length="140" mass="16091">MFISDYRIILKTCGTTRLLHTIGRLLHLAKLYSNLSSVVSVFYSRKNFMRPEKQPYPHSSFDSEIDFLESYFTGGFAYCLGPVNQDRWFLYTMVAPQAALPYPDHTLEILMTEIPDEVVALFSRNVCLDGADCRMVVLIH</sequence>
<accession>A0A183DKN8</accession>
<evidence type="ECO:0000256" key="4">
    <source>
        <dbReference type="ARBA" id="ARBA00023115"/>
    </source>
</evidence>
<reference evidence="6 7" key="2">
    <citation type="submission" date="2018-11" db="EMBL/GenBank/DDBJ databases">
        <authorList>
            <consortium name="Pathogen Informatics"/>
        </authorList>
    </citation>
    <scope>NUCLEOTIDE SEQUENCE [LARGE SCALE GENOMIC DNA]</scope>
</reference>
<dbReference type="GO" id="GO:0005829">
    <property type="term" value="C:cytosol"/>
    <property type="evidence" value="ECO:0007669"/>
    <property type="project" value="TreeGrafter"/>
</dbReference>
<organism evidence="8">
    <name type="scientific">Gongylonema pulchrum</name>
    <dbReference type="NCBI Taxonomy" id="637853"/>
    <lineage>
        <taxon>Eukaryota</taxon>
        <taxon>Metazoa</taxon>
        <taxon>Ecdysozoa</taxon>
        <taxon>Nematoda</taxon>
        <taxon>Chromadorea</taxon>
        <taxon>Rhabditida</taxon>
        <taxon>Spirurina</taxon>
        <taxon>Spiruromorpha</taxon>
        <taxon>Spiruroidea</taxon>
        <taxon>Gongylonematidae</taxon>
        <taxon>Gongylonema</taxon>
    </lineage>
</organism>
<dbReference type="InterPro" id="IPR048283">
    <property type="entry name" value="AdoMetDC-like"/>
</dbReference>
<proteinExistence type="inferred from homology"/>
<evidence type="ECO:0000313" key="6">
    <source>
        <dbReference type="EMBL" id="VDK70288.1"/>
    </source>
</evidence>
<evidence type="ECO:0000256" key="3">
    <source>
        <dbReference type="ARBA" id="ARBA00023066"/>
    </source>
</evidence>
<comment type="catalytic activity">
    <reaction evidence="5">
        <text>S-adenosyl-L-methionine + H(+) = S-adenosyl 3-(methylsulfanyl)propylamine + CO2</text>
        <dbReference type="Rhea" id="RHEA:15981"/>
        <dbReference type="ChEBI" id="CHEBI:15378"/>
        <dbReference type="ChEBI" id="CHEBI:16526"/>
        <dbReference type="ChEBI" id="CHEBI:57443"/>
        <dbReference type="ChEBI" id="CHEBI:59789"/>
        <dbReference type="EC" id="4.1.1.50"/>
    </reaction>
</comment>
<comment type="pathway">
    <text evidence="1">Amine and polyamine biosynthesis; S-adenosylmethioninamine biosynthesis; S-adenosylmethioninamine from S-adenosyl-L-methionine: step 1/1.</text>
</comment>
<keyword evidence="7" id="KW-1185">Reference proteome</keyword>
<dbReference type="SUPFAM" id="SSF56276">
    <property type="entry name" value="S-adenosylmethionine decarboxylase"/>
    <property type="match status" value="1"/>
</dbReference>
<dbReference type="InterPro" id="IPR016067">
    <property type="entry name" value="S-AdoMet_deCO2ase_core"/>
</dbReference>
<dbReference type="UniPathway" id="UPA00331">
    <property type="reaction ID" value="UER00451"/>
</dbReference>
<dbReference type="Gene3D" id="3.60.90.10">
    <property type="entry name" value="S-adenosylmethionine decarboxylase"/>
    <property type="match status" value="1"/>
</dbReference>
<dbReference type="EMBL" id="UYRT01029711">
    <property type="protein sequence ID" value="VDK70288.1"/>
    <property type="molecule type" value="Genomic_DNA"/>
</dbReference>
<dbReference type="PANTHER" id="PTHR11570:SF0">
    <property type="entry name" value="S-ADENOSYLMETHIONINE DECARBOXYLASE PROENZYME"/>
    <property type="match status" value="1"/>
</dbReference>
<keyword evidence="3" id="KW-0745">Spermidine biosynthesis</keyword>
<comment type="similarity">
    <text evidence="2">Belongs to the eukaryotic AdoMetDC family.</text>
</comment>
<dbReference type="OrthoDB" id="1068353at2759"/>
<evidence type="ECO:0000256" key="5">
    <source>
        <dbReference type="ARBA" id="ARBA00048112"/>
    </source>
</evidence>
<dbReference type="WBParaSite" id="GPUH_0000929001-mRNA-1">
    <property type="protein sequence ID" value="GPUH_0000929001-mRNA-1"/>
    <property type="gene ID" value="GPUH_0000929001"/>
</dbReference>
<gene>
    <name evidence="6" type="ORF">GPUH_LOCUS9278</name>
</gene>
<keyword evidence="4" id="KW-0620">Polyamine biosynthesis</keyword>
<evidence type="ECO:0000256" key="2">
    <source>
        <dbReference type="ARBA" id="ARBA00008466"/>
    </source>
</evidence>
<dbReference type="AlphaFoldDB" id="A0A183DKN8"/>
<evidence type="ECO:0000313" key="8">
    <source>
        <dbReference type="WBParaSite" id="GPUH_0000929001-mRNA-1"/>
    </source>
</evidence>
<dbReference type="Pfam" id="PF01536">
    <property type="entry name" value="SAM_decarbox"/>
    <property type="match status" value="1"/>
</dbReference>
<dbReference type="PANTHER" id="PTHR11570">
    <property type="entry name" value="S-ADENOSYLMETHIONINE DECARBOXYLASE"/>
    <property type="match status" value="1"/>
</dbReference>
<dbReference type="Proteomes" id="UP000271098">
    <property type="component" value="Unassembled WGS sequence"/>
</dbReference>
<evidence type="ECO:0000313" key="7">
    <source>
        <dbReference type="Proteomes" id="UP000271098"/>
    </source>
</evidence>
<reference evidence="8" key="1">
    <citation type="submission" date="2016-06" db="UniProtKB">
        <authorList>
            <consortium name="WormBaseParasite"/>
        </authorList>
    </citation>
    <scope>IDENTIFICATION</scope>
</reference>
<protein>
    <submittedName>
        <fullName evidence="8">Adenosylmethionine decarboxylase</fullName>
    </submittedName>
</protein>